<dbReference type="GO" id="GO:0030060">
    <property type="term" value="F:L-malate dehydrogenase (NAD+) activity"/>
    <property type="evidence" value="ECO:0007669"/>
    <property type="project" value="UniProtKB-EC"/>
</dbReference>
<dbReference type="PANTHER" id="PTHR43128">
    <property type="entry name" value="L-2-HYDROXYCARBOXYLATE DEHYDROGENASE (NAD(P)(+))"/>
    <property type="match status" value="1"/>
</dbReference>
<dbReference type="GO" id="GO:0006099">
    <property type="term" value="P:tricarboxylic acid cycle"/>
    <property type="evidence" value="ECO:0007669"/>
    <property type="project" value="UniProtKB-KW"/>
</dbReference>
<dbReference type="GO" id="GO:0004459">
    <property type="term" value="F:L-lactate dehydrogenase (NAD+) activity"/>
    <property type="evidence" value="ECO:0007669"/>
    <property type="project" value="TreeGrafter"/>
</dbReference>
<reference evidence="15 16" key="1">
    <citation type="submission" date="2016-10" db="EMBL/GenBank/DDBJ databases">
        <authorList>
            <person name="de Groot N.N."/>
        </authorList>
    </citation>
    <scope>NUCLEOTIDE SEQUENCE [LARGE SCALE GENOMIC DNA]</scope>
    <source>
        <strain evidence="15 16">SP2</strain>
    </source>
</reference>
<proteinExistence type="inferred from homology"/>
<name>A0A1I3K3N4_9EURY</name>
<evidence type="ECO:0000256" key="11">
    <source>
        <dbReference type="PIRSR" id="PIRSR000102-3"/>
    </source>
</evidence>
<evidence type="ECO:0000256" key="5">
    <source>
        <dbReference type="ARBA" id="ARBA00022532"/>
    </source>
</evidence>
<evidence type="ECO:0000256" key="2">
    <source>
        <dbReference type="ARBA" id="ARBA00008104"/>
    </source>
</evidence>
<dbReference type="PRINTS" id="PR00086">
    <property type="entry name" value="LLDHDRGNASE"/>
</dbReference>
<organism evidence="15 16">
    <name type="scientific">Natronobacterium gregoryi</name>
    <dbReference type="NCBI Taxonomy" id="44930"/>
    <lineage>
        <taxon>Archaea</taxon>
        <taxon>Methanobacteriati</taxon>
        <taxon>Methanobacteriota</taxon>
        <taxon>Stenosarchaea group</taxon>
        <taxon>Halobacteria</taxon>
        <taxon>Halobacteriales</taxon>
        <taxon>Natrialbaceae</taxon>
        <taxon>Natronobacterium</taxon>
    </lineage>
</organism>
<dbReference type="EC" id="1.1.1.37" evidence="3"/>
<dbReference type="InterPro" id="IPR001557">
    <property type="entry name" value="L-lactate/malate_DH"/>
</dbReference>
<dbReference type="GO" id="GO:0006089">
    <property type="term" value="P:lactate metabolic process"/>
    <property type="evidence" value="ECO:0007669"/>
    <property type="project" value="TreeGrafter"/>
</dbReference>
<dbReference type="NCBIfam" id="NF041314">
    <property type="entry name" value="Malate_DH_Halo"/>
    <property type="match status" value="1"/>
</dbReference>
<dbReference type="InterPro" id="IPR022383">
    <property type="entry name" value="Lactate/malate_DH_C"/>
</dbReference>
<feature type="binding site" evidence="10">
    <location>
        <position position="110"/>
    </location>
    <ligand>
        <name>substrate</name>
    </ligand>
</feature>
<evidence type="ECO:0000259" key="14">
    <source>
        <dbReference type="Pfam" id="PF02866"/>
    </source>
</evidence>
<feature type="binding site" evidence="11">
    <location>
        <position position="55"/>
    </location>
    <ligand>
        <name>NAD(+)</name>
        <dbReference type="ChEBI" id="CHEBI:57540"/>
    </ligand>
</feature>
<dbReference type="AlphaFoldDB" id="A0A1I3K3N4"/>
<sequence>MSGLRRESDGFNAGAGAVLRGMTKVSVVGAAGTVGAAAAYNIALRDVADELVLVDIPDKEDDTVGQAADVNHGAAYDSNTTIRQGGYAETAGSDVVVVTAGIPRQPGQTRIDLAGDNAPIMEDIGSSLAEHNDDFVTVTTSNPVDLLNRHLYETGDRAREKVIGFGGRLDSARFRYVISERFDAPVQNVEATILGEHGDAQVPVFSKVRVDGQDLTFDDEKEELLSELQTSAMNVIEKKGATQWGPATGVGHTVEAVLRDTGEVLPCSVTLEGEYGHEDTAFGVPCKLGADGVEEIVEWDLTEFERNQLGEAAEKLSEQYDEIA</sequence>
<feature type="binding site" evidence="10">
    <location>
        <position position="104"/>
    </location>
    <ligand>
        <name>substrate</name>
    </ligand>
</feature>
<evidence type="ECO:0000313" key="16">
    <source>
        <dbReference type="Proteomes" id="UP000182829"/>
    </source>
</evidence>
<evidence type="ECO:0000256" key="7">
    <source>
        <dbReference type="ARBA" id="ARBA00023027"/>
    </source>
</evidence>
<dbReference type="InterPro" id="IPR001236">
    <property type="entry name" value="Lactate/malate_DH_N"/>
</dbReference>
<dbReference type="SUPFAM" id="SSF56327">
    <property type="entry name" value="LDH C-terminal domain-like"/>
    <property type="match status" value="1"/>
</dbReference>
<evidence type="ECO:0000256" key="6">
    <source>
        <dbReference type="ARBA" id="ARBA00023002"/>
    </source>
</evidence>
<evidence type="ECO:0000256" key="3">
    <source>
        <dbReference type="ARBA" id="ARBA00012995"/>
    </source>
</evidence>
<feature type="binding site" evidence="10">
    <location>
        <position position="142"/>
    </location>
    <ligand>
        <name>substrate</name>
    </ligand>
</feature>
<dbReference type="EMBL" id="FORO01000003">
    <property type="protein sequence ID" value="SFI66928.1"/>
    <property type="molecule type" value="Genomic_DNA"/>
</dbReference>
<dbReference type="InterPro" id="IPR036291">
    <property type="entry name" value="NAD(P)-bd_dom_sf"/>
</dbReference>
<dbReference type="Gene3D" id="3.90.110.10">
    <property type="entry name" value="Lactate dehydrogenase/glycoside hydrolase, family 4, C-terminal"/>
    <property type="match status" value="1"/>
</dbReference>
<keyword evidence="6 12" id="KW-0560">Oxidoreductase</keyword>
<evidence type="ECO:0000256" key="4">
    <source>
        <dbReference type="ARBA" id="ARBA00020382"/>
    </source>
</evidence>
<comment type="catalytic activity">
    <reaction evidence="8">
        <text>(S)-malate + NAD(+) = oxaloacetate + NADH + H(+)</text>
        <dbReference type="Rhea" id="RHEA:21432"/>
        <dbReference type="ChEBI" id="CHEBI:15378"/>
        <dbReference type="ChEBI" id="CHEBI:15589"/>
        <dbReference type="ChEBI" id="CHEBI:16452"/>
        <dbReference type="ChEBI" id="CHEBI:57540"/>
        <dbReference type="ChEBI" id="CHEBI:57945"/>
        <dbReference type="EC" id="1.1.1.37"/>
    </reaction>
</comment>
<accession>A0A1I3K3N4</accession>
<dbReference type="Pfam" id="PF00056">
    <property type="entry name" value="Ldh_1_N"/>
    <property type="match status" value="1"/>
</dbReference>
<dbReference type="PANTHER" id="PTHR43128:SF16">
    <property type="entry name" value="L-LACTATE DEHYDROGENASE"/>
    <property type="match status" value="1"/>
</dbReference>
<evidence type="ECO:0000313" key="15">
    <source>
        <dbReference type="EMBL" id="SFI66928.1"/>
    </source>
</evidence>
<feature type="domain" description="Lactate/malate dehydrogenase C-terminal" evidence="14">
    <location>
        <begin position="168"/>
        <end position="322"/>
    </location>
</feature>
<keyword evidence="5" id="KW-0816">Tricarboxylic acid cycle</keyword>
<evidence type="ECO:0000256" key="10">
    <source>
        <dbReference type="PIRSR" id="PIRSR000102-2"/>
    </source>
</evidence>
<dbReference type="InterPro" id="IPR015955">
    <property type="entry name" value="Lactate_DH/Glyco_Ohase_4_C"/>
</dbReference>
<dbReference type="InterPro" id="IPR053411">
    <property type="entry name" value="MDH"/>
</dbReference>
<feature type="binding site" evidence="11">
    <location>
        <begin position="29"/>
        <end position="35"/>
    </location>
    <ligand>
        <name>NAD(+)</name>
        <dbReference type="ChEBI" id="CHEBI:57540"/>
    </ligand>
</feature>
<comment type="similarity">
    <text evidence="2 12">Belongs to the LDH/MDH superfamily.</text>
</comment>
<evidence type="ECO:0000256" key="9">
    <source>
        <dbReference type="PIRSR" id="PIRSR000102-1"/>
    </source>
</evidence>
<protein>
    <recommendedName>
        <fullName evidence="4">Malate dehydrogenase</fullName>
        <ecNumber evidence="3">1.1.1.37</ecNumber>
    </recommendedName>
</protein>
<feature type="binding site" evidence="11">
    <location>
        <position position="117"/>
    </location>
    <ligand>
        <name>NAD(+)</name>
        <dbReference type="ChEBI" id="CHEBI:57540"/>
    </ligand>
</feature>
<gene>
    <name evidence="15" type="ORF">SAMN05443661_10375</name>
</gene>
<dbReference type="NCBIfam" id="NF004863">
    <property type="entry name" value="PRK06223.1"/>
    <property type="match status" value="1"/>
</dbReference>
<feature type="active site" description="Proton acceptor" evidence="9">
    <location>
        <position position="197"/>
    </location>
</feature>
<feature type="binding site" evidence="10">
    <location>
        <position position="173"/>
    </location>
    <ligand>
        <name>substrate</name>
    </ligand>
</feature>
<evidence type="ECO:0000259" key="13">
    <source>
        <dbReference type="Pfam" id="PF00056"/>
    </source>
</evidence>
<dbReference type="SUPFAM" id="SSF51735">
    <property type="entry name" value="NAD(P)-binding Rossmann-fold domains"/>
    <property type="match status" value="1"/>
</dbReference>
<dbReference type="Proteomes" id="UP000182829">
    <property type="component" value="Unassembled WGS sequence"/>
</dbReference>
<evidence type="ECO:0000256" key="8">
    <source>
        <dbReference type="ARBA" id="ARBA00048313"/>
    </source>
</evidence>
<keyword evidence="7 11" id="KW-0520">NAD</keyword>
<dbReference type="Pfam" id="PF02866">
    <property type="entry name" value="Ldh_1_C"/>
    <property type="match status" value="1"/>
</dbReference>
<comment type="function">
    <text evidence="1">Catalyzes the reversible oxidation of malate to oxaloacetate.</text>
</comment>
<dbReference type="Gene3D" id="3.40.50.720">
    <property type="entry name" value="NAD(P)-binding Rossmann-like Domain"/>
    <property type="match status" value="1"/>
</dbReference>
<dbReference type="PIRSF" id="PIRSF000102">
    <property type="entry name" value="Lac_mal_DH"/>
    <property type="match status" value="1"/>
</dbReference>
<evidence type="ECO:0000256" key="12">
    <source>
        <dbReference type="RuleBase" id="RU003369"/>
    </source>
</evidence>
<evidence type="ECO:0000256" key="1">
    <source>
        <dbReference type="ARBA" id="ARBA00003966"/>
    </source>
</evidence>
<feature type="domain" description="Lactate/malate dehydrogenase N-terminal" evidence="13">
    <location>
        <begin position="23"/>
        <end position="164"/>
    </location>
</feature>